<dbReference type="Gene3D" id="3.40.190.80">
    <property type="match status" value="1"/>
</dbReference>
<dbReference type="HOGENOM" id="CLU_044118_0_4_12"/>
<dbReference type="PROSITE" id="PS00629">
    <property type="entry name" value="IMP_1"/>
    <property type="match status" value="1"/>
</dbReference>
<feature type="binding site" evidence="6">
    <location>
        <position position="87"/>
    </location>
    <ligand>
        <name>Mg(2+)</name>
        <dbReference type="ChEBI" id="CHEBI:18420"/>
        <label>1</label>
        <note>catalytic</note>
    </ligand>
</feature>
<evidence type="ECO:0000256" key="4">
    <source>
        <dbReference type="ARBA" id="ARBA00022801"/>
    </source>
</evidence>
<dbReference type="GO" id="GO:0006020">
    <property type="term" value="P:inositol metabolic process"/>
    <property type="evidence" value="ECO:0007669"/>
    <property type="project" value="TreeGrafter"/>
</dbReference>
<name>B0SQT4_LEPBP</name>
<accession>B0SQT4</accession>
<dbReference type="AlphaFoldDB" id="B0SQT4"/>
<dbReference type="PANTHER" id="PTHR20854">
    <property type="entry name" value="INOSITOL MONOPHOSPHATASE"/>
    <property type="match status" value="1"/>
</dbReference>
<comment type="similarity">
    <text evidence="7">Belongs to the inositol monophosphatase superfamily.</text>
</comment>
<dbReference type="EC" id="3.1.3.25" evidence="7"/>
<evidence type="ECO:0000256" key="3">
    <source>
        <dbReference type="ARBA" id="ARBA00022723"/>
    </source>
</evidence>
<dbReference type="Gene3D" id="3.30.540.10">
    <property type="entry name" value="Fructose-1,6-Bisphosphatase, subunit A, domain 1"/>
    <property type="match status" value="1"/>
</dbReference>
<evidence type="ECO:0000256" key="6">
    <source>
        <dbReference type="PIRSR" id="PIRSR600760-2"/>
    </source>
</evidence>
<evidence type="ECO:0000313" key="9">
    <source>
        <dbReference type="Proteomes" id="UP000001847"/>
    </source>
</evidence>
<dbReference type="GO" id="GO:0008934">
    <property type="term" value="F:inositol monophosphate 1-phosphatase activity"/>
    <property type="evidence" value="ECO:0007669"/>
    <property type="project" value="InterPro"/>
</dbReference>
<feature type="binding site" evidence="6">
    <location>
        <position position="89"/>
    </location>
    <ligand>
        <name>Mg(2+)</name>
        <dbReference type="ChEBI" id="CHEBI:18420"/>
        <label>1</label>
        <note>catalytic</note>
    </ligand>
</feature>
<dbReference type="InterPro" id="IPR033942">
    <property type="entry name" value="IMPase"/>
</dbReference>
<gene>
    <name evidence="8" type="primary">suhB</name>
    <name evidence="8" type="ordered locus">LEPBI_I3266</name>
</gene>
<dbReference type="GO" id="GO:0046872">
    <property type="term" value="F:metal ion binding"/>
    <property type="evidence" value="ECO:0007669"/>
    <property type="project" value="UniProtKB-KW"/>
</dbReference>
<dbReference type="PRINTS" id="PR01959">
    <property type="entry name" value="SBIMPHPHTASE"/>
</dbReference>
<evidence type="ECO:0000313" key="8">
    <source>
        <dbReference type="EMBL" id="ABZ99331.1"/>
    </source>
</evidence>
<dbReference type="InterPro" id="IPR020583">
    <property type="entry name" value="Inositol_monoP_metal-BS"/>
</dbReference>
<feature type="binding site" evidence="6">
    <location>
        <position position="217"/>
    </location>
    <ligand>
        <name>Mg(2+)</name>
        <dbReference type="ChEBI" id="CHEBI:18420"/>
        <label>1</label>
        <note>catalytic</note>
    </ligand>
</feature>
<dbReference type="SUPFAM" id="SSF56655">
    <property type="entry name" value="Carbohydrate phosphatase"/>
    <property type="match status" value="1"/>
</dbReference>
<dbReference type="Pfam" id="PF00459">
    <property type="entry name" value="Inositol_P"/>
    <property type="match status" value="1"/>
</dbReference>
<reference evidence="8 9" key="1">
    <citation type="journal article" date="2008" name="PLoS ONE">
        <title>Genome sequence of the saprophyte Leptospira biflexa provides insights into the evolution of Leptospira and the pathogenesis of leptospirosis.</title>
        <authorList>
            <person name="Picardeau M."/>
            <person name="Bulach D.M."/>
            <person name="Bouchier C."/>
            <person name="Zuerner R.L."/>
            <person name="Zidane N."/>
            <person name="Wilson P.J."/>
            <person name="Creno S."/>
            <person name="Kuczek E.S."/>
            <person name="Bommezzadri S."/>
            <person name="Davis J.C."/>
            <person name="McGrath A."/>
            <person name="Johnson M.J."/>
            <person name="Boursaux-Eude C."/>
            <person name="Seemann T."/>
            <person name="Rouy Z."/>
            <person name="Coppel R.L."/>
            <person name="Rood J.I."/>
            <person name="Lajus A."/>
            <person name="Davies J.K."/>
            <person name="Medigue C."/>
            <person name="Adler B."/>
        </authorList>
    </citation>
    <scope>NUCLEOTIDE SEQUENCE [LARGE SCALE GENOMIC DNA]</scope>
    <source>
        <strain evidence="9">Patoc 1 / ATCC 23582 / Paris</strain>
    </source>
</reference>
<dbReference type="InterPro" id="IPR022337">
    <property type="entry name" value="Inositol_monophosphatase_SuhB"/>
</dbReference>
<proteinExistence type="inferred from homology"/>
<keyword evidence="4 7" id="KW-0378">Hydrolase</keyword>
<evidence type="ECO:0000256" key="7">
    <source>
        <dbReference type="RuleBase" id="RU364068"/>
    </source>
</evidence>
<evidence type="ECO:0000256" key="5">
    <source>
        <dbReference type="ARBA" id="ARBA00022842"/>
    </source>
</evidence>
<dbReference type="FunFam" id="3.30.540.10:FF:000003">
    <property type="entry name" value="Inositol-1-monophosphatase"/>
    <property type="match status" value="1"/>
</dbReference>
<keyword evidence="3 6" id="KW-0479">Metal-binding</keyword>
<comment type="cofactor">
    <cofactor evidence="2 6 7">
        <name>Mg(2+)</name>
        <dbReference type="ChEBI" id="CHEBI:18420"/>
    </cofactor>
</comment>
<dbReference type="InterPro" id="IPR000760">
    <property type="entry name" value="Inositol_monophosphatase-like"/>
</dbReference>
<dbReference type="PRINTS" id="PR00377">
    <property type="entry name" value="IMPHPHTASES"/>
</dbReference>
<evidence type="ECO:0000256" key="2">
    <source>
        <dbReference type="ARBA" id="ARBA00001946"/>
    </source>
</evidence>
<dbReference type="STRING" id="456481.LEPBI_I3266"/>
<dbReference type="CDD" id="cd01639">
    <property type="entry name" value="IMPase"/>
    <property type="match status" value="1"/>
</dbReference>
<comment type="catalytic activity">
    <reaction evidence="1 7">
        <text>a myo-inositol phosphate + H2O = myo-inositol + phosphate</text>
        <dbReference type="Rhea" id="RHEA:24056"/>
        <dbReference type="ChEBI" id="CHEBI:15377"/>
        <dbReference type="ChEBI" id="CHEBI:17268"/>
        <dbReference type="ChEBI" id="CHEBI:43474"/>
        <dbReference type="ChEBI" id="CHEBI:84139"/>
        <dbReference type="EC" id="3.1.3.25"/>
    </reaction>
</comment>
<feature type="binding site" evidence="6">
    <location>
        <position position="71"/>
    </location>
    <ligand>
        <name>Mg(2+)</name>
        <dbReference type="ChEBI" id="CHEBI:18420"/>
        <label>1</label>
        <note>catalytic</note>
    </ligand>
</feature>
<evidence type="ECO:0000256" key="1">
    <source>
        <dbReference type="ARBA" id="ARBA00001033"/>
    </source>
</evidence>
<dbReference type="EMBL" id="CP000786">
    <property type="protein sequence ID" value="ABZ99331.1"/>
    <property type="molecule type" value="Genomic_DNA"/>
</dbReference>
<sequence>MMLSELHDRSYHFLNFLPNVANFLVEKHKESDLKVDEKSLYNLVTEADLKAESMILEEIQKNFPSDGILAEERGAIPGTSGYTWVIDPLDGTTNYTHGLPLYGISVGVVETESMAPVIGMVFFPELGTYYHAIKGQGAFREKKQIQVSQTKAMKDSLFVTGFPYDRNLSLDTLMQYYKSILQKSRGIRRTGAATLDLCWLAEGKFEGYYELGLKPWDMAAAGLIVMEAKGKLTSMDGNDFSIMIPSLLASNGQVHDYLLAEFEGQINRVAY</sequence>
<dbReference type="KEGG" id="lbi:LEPBI_I3266"/>
<organism evidence="8 9">
    <name type="scientific">Leptospira biflexa serovar Patoc (strain Patoc 1 / ATCC 23582 / Paris)</name>
    <dbReference type="NCBI Taxonomy" id="456481"/>
    <lineage>
        <taxon>Bacteria</taxon>
        <taxon>Pseudomonadati</taxon>
        <taxon>Spirochaetota</taxon>
        <taxon>Spirochaetia</taxon>
        <taxon>Leptospirales</taxon>
        <taxon>Leptospiraceae</taxon>
        <taxon>Leptospira</taxon>
    </lineage>
</organism>
<dbReference type="GO" id="GO:0007165">
    <property type="term" value="P:signal transduction"/>
    <property type="evidence" value="ECO:0007669"/>
    <property type="project" value="TreeGrafter"/>
</dbReference>
<feature type="binding site" evidence="6">
    <location>
        <position position="90"/>
    </location>
    <ligand>
        <name>Mg(2+)</name>
        <dbReference type="ChEBI" id="CHEBI:18420"/>
        <label>2</label>
    </ligand>
</feature>
<dbReference type="PANTHER" id="PTHR20854:SF4">
    <property type="entry name" value="INOSITOL-1-MONOPHOSPHATASE-RELATED"/>
    <property type="match status" value="1"/>
</dbReference>
<keyword evidence="5 6" id="KW-0460">Magnesium</keyword>
<protein>
    <recommendedName>
        <fullName evidence="7">Inositol-1-monophosphatase</fullName>
        <ecNumber evidence="7">3.1.3.25</ecNumber>
    </recommendedName>
</protein>
<dbReference type="Proteomes" id="UP000001847">
    <property type="component" value="Chromosome I"/>
</dbReference>
<keyword evidence="9" id="KW-1185">Reference proteome</keyword>